<dbReference type="InterPro" id="IPR011706">
    <property type="entry name" value="Cu-oxidase_C"/>
</dbReference>
<dbReference type="EMBL" id="KZ995703">
    <property type="protein sequence ID" value="RKO90145.1"/>
    <property type="molecule type" value="Genomic_DNA"/>
</dbReference>
<evidence type="ECO:0000256" key="3">
    <source>
        <dbReference type="ARBA" id="ARBA00023002"/>
    </source>
</evidence>
<dbReference type="AlphaFoldDB" id="A0A4P9WEE2"/>
<dbReference type="PANTHER" id="PTHR11709:SF394">
    <property type="entry name" value="FI03373P-RELATED"/>
    <property type="match status" value="1"/>
</dbReference>
<reference evidence="7" key="1">
    <citation type="journal article" date="2018" name="Nat. Microbiol.">
        <title>Leveraging single-cell genomics to expand the fungal tree of life.</title>
        <authorList>
            <person name="Ahrendt S.R."/>
            <person name="Quandt C.A."/>
            <person name="Ciobanu D."/>
            <person name="Clum A."/>
            <person name="Salamov A."/>
            <person name="Andreopoulos B."/>
            <person name="Cheng J.F."/>
            <person name="Woyke T."/>
            <person name="Pelin A."/>
            <person name="Henrissat B."/>
            <person name="Reynolds N.K."/>
            <person name="Benny G.L."/>
            <person name="Smith M.E."/>
            <person name="James T.Y."/>
            <person name="Grigoriev I.V."/>
        </authorList>
    </citation>
    <scope>NUCLEOTIDE SEQUENCE [LARGE SCALE GENOMIC DNA]</scope>
</reference>
<sequence length="144" mass="15052">HPFHLHGHTLHLIGTGNSPPSEVNYPALDYDLLSPLRRDVVSVPPASEDGPGWTLVRFRASNAGTWLVHCHLEWHARLGLVSVLVEGDGGGLTPGEPPGRCEGVAPLGVVDAVTEGSASWAAESLLNVWSLGAGGLLGLAAYLL</sequence>
<keyword evidence="4" id="KW-0186">Copper</keyword>
<evidence type="ECO:0000256" key="4">
    <source>
        <dbReference type="ARBA" id="ARBA00023008"/>
    </source>
</evidence>
<dbReference type="Gene3D" id="2.60.40.420">
    <property type="entry name" value="Cupredoxins - blue copper proteins"/>
    <property type="match status" value="1"/>
</dbReference>
<feature type="non-terminal residue" evidence="6">
    <location>
        <position position="1"/>
    </location>
</feature>
<evidence type="ECO:0000256" key="2">
    <source>
        <dbReference type="ARBA" id="ARBA00022723"/>
    </source>
</evidence>
<feature type="domain" description="Plastocyanin-like" evidence="5">
    <location>
        <begin position="1"/>
        <end position="88"/>
    </location>
</feature>
<gene>
    <name evidence="6" type="ORF">BDK51DRAFT_23964</name>
</gene>
<dbReference type="InterPro" id="IPR002355">
    <property type="entry name" value="Cu_oxidase_Cu_BS"/>
</dbReference>
<evidence type="ECO:0000259" key="5">
    <source>
        <dbReference type="Pfam" id="PF07731"/>
    </source>
</evidence>
<dbReference type="PANTHER" id="PTHR11709">
    <property type="entry name" value="MULTI-COPPER OXIDASE"/>
    <property type="match status" value="1"/>
</dbReference>
<dbReference type="Proteomes" id="UP000269721">
    <property type="component" value="Unassembled WGS sequence"/>
</dbReference>
<dbReference type="OrthoDB" id="2121828at2759"/>
<dbReference type="InterPro" id="IPR045087">
    <property type="entry name" value="Cu-oxidase_fam"/>
</dbReference>
<protein>
    <submittedName>
        <fullName evidence="6">Cupredoxin</fullName>
    </submittedName>
</protein>
<accession>A0A4P9WEE2</accession>
<proteinExistence type="inferred from homology"/>
<keyword evidence="2" id="KW-0479">Metal-binding</keyword>
<evidence type="ECO:0000256" key="1">
    <source>
        <dbReference type="ARBA" id="ARBA00010609"/>
    </source>
</evidence>
<dbReference type="PROSITE" id="PS00080">
    <property type="entry name" value="MULTICOPPER_OXIDASE2"/>
    <property type="match status" value="1"/>
</dbReference>
<dbReference type="GO" id="GO:0005507">
    <property type="term" value="F:copper ion binding"/>
    <property type="evidence" value="ECO:0007669"/>
    <property type="project" value="InterPro"/>
</dbReference>
<evidence type="ECO:0000313" key="7">
    <source>
        <dbReference type="Proteomes" id="UP000269721"/>
    </source>
</evidence>
<keyword evidence="7" id="KW-1185">Reference proteome</keyword>
<dbReference type="GO" id="GO:0016491">
    <property type="term" value="F:oxidoreductase activity"/>
    <property type="evidence" value="ECO:0007669"/>
    <property type="project" value="UniProtKB-KW"/>
</dbReference>
<dbReference type="InterPro" id="IPR008972">
    <property type="entry name" value="Cupredoxin"/>
</dbReference>
<comment type="similarity">
    <text evidence="1">Belongs to the multicopper oxidase family.</text>
</comment>
<evidence type="ECO:0000313" key="6">
    <source>
        <dbReference type="EMBL" id="RKO90145.1"/>
    </source>
</evidence>
<name>A0A4P9WEE2_9FUNG</name>
<keyword evidence="3" id="KW-0560">Oxidoreductase</keyword>
<dbReference type="Pfam" id="PF07731">
    <property type="entry name" value="Cu-oxidase_2"/>
    <property type="match status" value="1"/>
</dbReference>
<dbReference type="SUPFAM" id="SSF49503">
    <property type="entry name" value="Cupredoxins"/>
    <property type="match status" value="1"/>
</dbReference>
<organism evidence="6 7">
    <name type="scientific">Blyttiomyces helicus</name>
    <dbReference type="NCBI Taxonomy" id="388810"/>
    <lineage>
        <taxon>Eukaryota</taxon>
        <taxon>Fungi</taxon>
        <taxon>Fungi incertae sedis</taxon>
        <taxon>Chytridiomycota</taxon>
        <taxon>Chytridiomycota incertae sedis</taxon>
        <taxon>Chytridiomycetes</taxon>
        <taxon>Chytridiomycetes incertae sedis</taxon>
        <taxon>Blyttiomyces</taxon>
    </lineage>
</organism>